<comment type="cofactor">
    <cofactor evidence="3">
        <name>Fe(2+)</name>
        <dbReference type="ChEBI" id="CHEBI:29033"/>
    </cofactor>
    <text evidence="3">Binds 1 Fe(2+) ion.</text>
</comment>
<evidence type="ECO:0000313" key="5">
    <source>
        <dbReference type="Proteomes" id="UP000292927"/>
    </source>
</evidence>
<feature type="active site" evidence="3">
    <location>
        <position position="132"/>
    </location>
</feature>
<dbReference type="SUPFAM" id="SSF56420">
    <property type="entry name" value="Peptide deformylase"/>
    <property type="match status" value="1"/>
</dbReference>
<feature type="binding site" evidence="3">
    <location>
        <position position="89"/>
    </location>
    <ligand>
        <name>Fe cation</name>
        <dbReference type="ChEBI" id="CHEBI:24875"/>
    </ligand>
</feature>
<dbReference type="PRINTS" id="PR01576">
    <property type="entry name" value="PDEFORMYLASE"/>
</dbReference>
<evidence type="ECO:0000256" key="1">
    <source>
        <dbReference type="ARBA" id="ARBA00010759"/>
    </source>
</evidence>
<feature type="binding site" evidence="3">
    <location>
        <position position="131"/>
    </location>
    <ligand>
        <name>Fe cation</name>
        <dbReference type="ChEBI" id="CHEBI:24875"/>
    </ligand>
</feature>
<keyword evidence="3" id="KW-0479">Metal-binding</keyword>
<evidence type="ECO:0000313" key="4">
    <source>
        <dbReference type="EMBL" id="RZT02155.1"/>
    </source>
</evidence>
<comment type="caution">
    <text evidence="4">The sequence shown here is derived from an EMBL/GenBank/DDBJ whole genome shotgun (WGS) entry which is preliminary data.</text>
</comment>
<dbReference type="Pfam" id="PF01327">
    <property type="entry name" value="Pep_deformylase"/>
    <property type="match status" value="1"/>
</dbReference>
<dbReference type="InterPro" id="IPR036821">
    <property type="entry name" value="Peptide_deformylase_sf"/>
</dbReference>
<comment type="similarity">
    <text evidence="1 3">Belongs to the polypeptide deformylase family.</text>
</comment>
<dbReference type="NCBIfam" id="TIGR00079">
    <property type="entry name" value="pept_deformyl"/>
    <property type="match status" value="1"/>
</dbReference>
<dbReference type="PANTHER" id="PTHR10458:SF22">
    <property type="entry name" value="PEPTIDE DEFORMYLASE"/>
    <property type="match status" value="1"/>
</dbReference>
<dbReference type="GO" id="GO:0006412">
    <property type="term" value="P:translation"/>
    <property type="evidence" value="ECO:0007669"/>
    <property type="project" value="UniProtKB-UniRule"/>
</dbReference>
<name>A0A4Q7PNV6_9FIRM</name>
<dbReference type="OrthoDB" id="9784988at2"/>
<keyword evidence="3" id="KW-0648">Protein biosynthesis</keyword>
<keyword evidence="2 3" id="KW-0408">Iron</keyword>
<dbReference type="InterPro" id="IPR023635">
    <property type="entry name" value="Peptide_deformylase"/>
</dbReference>
<proteinExistence type="inferred from homology"/>
<comment type="catalytic activity">
    <reaction evidence="3">
        <text>N-terminal N-formyl-L-methionyl-[peptide] + H2O = N-terminal L-methionyl-[peptide] + formate</text>
        <dbReference type="Rhea" id="RHEA:24420"/>
        <dbReference type="Rhea" id="RHEA-COMP:10639"/>
        <dbReference type="Rhea" id="RHEA-COMP:10640"/>
        <dbReference type="ChEBI" id="CHEBI:15377"/>
        <dbReference type="ChEBI" id="CHEBI:15740"/>
        <dbReference type="ChEBI" id="CHEBI:49298"/>
        <dbReference type="ChEBI" id="CHEBI:64731"/>
        <dbReference type="EC" id="3.5.1.88"/>
    </reaction>
</comment>
<dbReference type="GO" id="GO:0042586">
    <property type="term" value="F:peptide deformylase activity"/>
    <property type="evidence" value="ECO:0007669"/>
    <property type="project" value="UniProtKB-UniRule"/>
</dbReference>
<feature type="binding site" evidence="3">
    <location>
        <position position="135"/>
    </location>
    <ligand>
        <name>Fe cation</name>
        <dbReference type="ChEBI" id="CHEBI:24875"/>
    </ligand>
</feature>
<dbReference type="PANTHER" id="PTHR10458">
    <property type="entry name" value="PEPTIDE DEFORMYLASE"/>
    <property type="match status" value="1"/>
</dbReference>
<keyword evidence="5" id="KW-1185">Reference proteome</keyword>
<sequence length="159" mass="17519">MAIRKIRIMGDPVLTKTCKEVKEVTPRIKMLVEDMFDTMYAADGAGLAAPQVGVLKRIVVIDTDGEHPYVLINPEILETSGEQTGGEGCLSLPGKAGIVTRPNYAKVKAYDLDMKEFVLEGEELLARAICHECDHLEGRMYVDKVEGDLYSTVAEDEES</sequence>
<organism evidence="4 5">
    <name type="scientific">Cuneatibacter caecimuris</name>
    <dbReference type="NCBI Taxonomy" id="1796618"/>
    <lineage>
        <taxon>Bacteria</taxon>
        <taxon>Bacillati</taxon>
        <taxon>Bacillota</taxon>
        <taxon>Clostridia</taxon>
        <taxon>Lachnospirales</taxon>
        <taxon>Lachnospiraceae</taxon>
        <taxon>Cuneatibacter</taxon>
    </lineage>
</organism>
<dbReference type="NCBIfam" id="NF001159">
    <property type="entry name" value="PRK00150.1-3"/>
    <property type="match status" value="1"/>
</dbReference>
<evidence type="ECO:0000256" key="2">
    <source>
        <dbReference type="ARBA" id="ARBA00023004"/>
    </source>
</evidence>
<dbReference type="AlphaFoldDB" id="A0A4Q7PNV6"/>
<comment type="function">
    <text evidence="3">Removes the formyl group from the N-terminal Met of newly synthesized proteins. Requires at least a dipeptide for an efficient rate of reaction. N-terminal L-methionine is a prerequisite for activity but the enzyme has broad specificity at other positions.</text>
</comment>
<dbReference type="GO" id="GO:0046872">
    <property type="term" value="F:metal ion binding"/>
    <property type="evidence" value="ECO:0007669"/>
    <property type="project" value="UniProtKB-KW"/>
</dbReference>
<dbReference type="EMBL" id="SGXF01000001">
    <property type="protein sequence ID" value="RZT02155.1"/>
    <property type="molecule type" value="Genomic_DNA"/>
</dbReference>
<dbReference type="Proteomes" id="UP000292927">
    <property type="component" value="Unassembled WGS sequence"/>
</dbReference>
<protein>
    <recommendedName>
        <fullName evidence="3">Peptide deformylase</fullName>
        <shortName evidence="3">PDF</shortName>
        <ecNumber evidence="3">3.5.1.88</ecNumber>
    </recommendedName>
    <alternativeName>
        <fullName evidence="3">Polypeptide deformylase</fullName>
    </alternativeName>
</protein>
<reference evidence="4 5" key="1">
    <citation type="submission" date="2019-02" db="EMBL/GenBank/DDBJ databases">
        <title>Genomic Encyclopedia of Type Strains, Phase IV (KMG-IV): sequencing the most valuable type-strain genomes for metagenomic binning, comparative biology and taxonomic classification.</title>
        <authorList>
            <person name="Goeker M."/>
        </authorList>
    </citation>
    <scope>NUCLEOTIDE SEQUENCE [LARGE SCALE GENOMIC DNA]</scope>
    <source>
        <strain evidence="4 5">DSM 29486</strain>
    </source>
</reference>
<dbReference type="CDD" id="cd00487">
    <property type="entry name" value="Pep_deformylase"/>
    <property type="match status" value="1"/>
</dbReference>
<keyword evidence="3" id="KW-0378">Hydrolase</keyword>
<dbReference type="Gene3D" id="3.90.45.10">
    <property type="entry name" value="Peptide deformylase"/>
    <property type="match status" value="1"/>
</dbReference>
<gene>
    <name evidence="3" type="primary">def</name>
    <name evidence="4" type="ORF">EV209_0263</name>
</gene>
<dbReference type="EC" id="3.5.1.88" evidence="3"/>
<dbReference type="RefSeq" id="WP_130432283.1">
    <property type="nucleotide sequence ID" value="NZ_SGXF01000001.1"/>
</dbReference>
<dbReference type="PIRSF" id="PIRSF004749">
    <property type="entry name" value="Pep_def"/>
    <property type="match status" value="1"/>
</dbReference>
<accession>A0A4Q7PNV6</accession>
<dbReference type="HAMAP" id="MF_00163">
    <property type="entry name" value="Pep_deformylase"/>
    <property type="match status" value="1"/>
</dbReference>
<evidence type="ECO:0000256" key="3">
    <source>
        <dbReference type="HAMAP-Rule" id="MF_00163"/>
    </source>
</evidence>